<evidence type="ECO:0000313" key="3">
    <source>
        <dbReference type="Proteomes" id="UP001600888"/>
    </source>
</evidence>
<organism evidence="2 3">
    <name type="scientific">Diaporthe vaccinii</name>
    <dbReference type="NCBI Taxonomy" id="105482"/>
    <lineage>
        <taxon>Eukaryota</taxon>
        <taxon>Fungi</taxon>
        <taxon>Dikarya</taxon>
        <taxon>Ascomycota</taxon>
        <taxon>Pezizomycotina</taxon>
        <taxon>Sordariomycetes</taxon>
        <taxon>Sordariomycetidae</taxon>
        <taxon>Diaporthales</taxon>
        <taxon>Diaporthaceae</taxon>
        <taxon>Diaporthe</taxon>
        <taxon>Diaporthe eres species complex</taxon>
    </lineage>
</organism>
<evidence type="ECO:0000256" key="1">
    <source>
        <dbReference type="SAM" id="MobiDB-lite"/>
    </source>
</evidence>
<proteinExistence type="predicted"/>
<feature type="compositionally biased region" description="Polar residues" evidence="1">
    <location>
        <begin position="1"/>
        <end position="24"/>
    </location>
</feature>
<evidence type="ECO:0000313" key="2">
    <source>
        <dbReference type="EMBL" id="KAL2286587.1"/>
    </source>
</evidence>
<keyword evidence="3" id="KW-1185">Reference proteome</keyword>
<name>A0ABR4EVY0_9PEZI</name>
<comment type="caution">
    <text evidence="2">The sequence shown here is derived from an EMBL/GenBank/DDBJ whole genome shotgun (WGS) entry which is preliminary data.</text>
</comment>
<accession>A0ABR4EVY0</accession>
<protein>
    <submittedName>
        <fullName evidence="2">Uncharacterized protein</fullName>
    </submittedName>
</protein>
<feature type="region of interest" description="Disordered" evidence="1">
    <location>
        <begin position="1"/>
        <end position="50"/>
    </location>
</feature>
<dbReference type="Proteomes" id="UP001600888">
    <property type="component" value="Unassembled WGS sequence"/>
</dbReference>
<sequence length="72" mass="7949">MDRTTPNDNSGGQPQNQALSSLRTQPFLKEPSRDGNTIVMLPDQTGDEKARREQQAASIATKIASFDQKFGR</sequence>
<gene>
    <name evidence="2" type="ORF">FJTKL_06935</name>
</gene>
<reference evidence="2 3" key="1">
    <citation type="submission" date="2024-03" db="EMBL/GenBank/DDBJ databases">
        <title>A high-quality draft genome sequence of Diaporthe vaccinii, a causative agent of upright dieback and viscid rot disease in cranberry plants.</title>
        <authorList>
            <person name="Sarrasin M."/>
            <person name="Lang B.F."/>
            <person name="Burger G."/>
        </authorList>
    </citation>
    <scope>NUCLEOTIDE SEQUENCE [LARGE SCALE GENOMIC DNA]</scope>
    <source>
        <strain evidence="2 3">IS7</strain>
    </source>
</reference>
<dbReference type="EMBL" id="JBAWTH010000024">
    <property type="protein sequence ID" value="KAL2286587.1"/>
    <property type="molecule type" value="Genomic_DNA"/>
</dbReference>